<gene>
    <name evidence="1" type="ORF">C7M61_000161</name>
</gene>
<organism evidence="1 2">
    <name type="scientific">Candidozyma pseudohaemuli</name>
    <dbReference type="NCBI Taxonomy" id="418784"/>
    <lineage>
        <taxon>Eukaryota</taxon>
        <taxon>Fungi</taxon>
        <taxon>Dikarya</taxon>
        <taxon>Ascomycota</taxon>
        <taxon>Saccharomycotina</taxon>
        <taxon>Pichiomycetes</taxon>
        <taxon>Metschnikowiaceae</taxon>
        <taxon>Candidozyma</taxon>
    </lineage>
</organism>
<protein>
    <submittedName>
        <fullName evidence="1">Uncharacterized protein</fullName>
    </submittedName>
</protein>
<dbReference type="AlphaFoldDB" id="A0A2P7YX22"/>
<keyword evidence="2" id="KW-1185">Reference proteome</keyword>
<dbReference type="EMBL" id="PYFQ01000001">
    <property type="protein sequence ID" value="PSK40516.1"/>
    <property type="molecule type" value="Genomic_DNA"/>
</dbReference>
<proteinExistence type="predicted"/>
<evidence type="ECO:0000313" key="1">
    <source>
        <dbReference type="EMBL" id="PSK40516.1"/>
    </source>
</evidence>
<dbReference type="RefSeq" id="XP_024715215.1">
    <property type="nucleotide sequence ID" value="XM_024855616.1"/>
</dbReference>
<dbReference type="GeneID" id="36563555"/>
<reference evidence="1 2" key="1">
    <citation type="submission" date="2018-03" db="EMBL/GenBank/DDBJ databases">
        <title>Candida pseudohaemulonii genome assembly and annotation.</title>
        <authorList>
            <person name="Munoz J.F."/>
            <person name="Gade L.G."/>
            <person name="Chow N.A."/>
            <person name="Litvintseva A.P."/>
            <person name="Loparev V.N."/>
            <person name="Cuomo C.A."/>
        </authorList>
    </citation>
    <scope>NUCLEOTIDE SEQUENCE [LARGE SCALE GENOMIC DNA]</scope>
    <source>
        <strain evidence="1 2">B12108</strain>
    </source>
</reference>
<dbReference type="InterPro" id="IPR031342">
    <property type="entry name" value="Mug163-like"/>
</dbReference>
<dbReference type="Proteomes" id="UP000241107">
    <property type="component" value="Unassembled WGS sequence"/>
</dbReference>
<dbReference type="OrthoDB" id="5329385at2759"/>
<dbReference type="Pfam" id="PF17119">
    <property type="entry name" value="MMU163"/>
    <property type="match status" value="1"/>
</dbReference>
<dbReference type="STRING" id="418784.A0A2P7YX22"/>
<evidence type="ECO:0000313" key="2">
    <source>
        <dbReference type="Proteomes" id="UP000241107"/>
    </source>
</evidence>
<dbReference type="VEuPathDB" id="FungiDB:C7M61_000161"/>
<comment type="caution">
    <text evidence="1">The sequence shown here is derived from an EMBL/GenBank/DDBJ whole genome shotgun (WGS) entry which is preliminary data.</text>
</comment>
<accession>A0A2P7YX22</accession>
<sequence length="290" mass="32756">MRSTLRRCLLPLRKTGSFRKLLRPLALVALQFPKSLPLPSGLLRINGLPQGLVAFLEKNDFDPEEQERKANLGALVDEIRLLVPGMVHETLPKSIVLPDIMLRICPSHFDQMNAFLPNIKGHVSYYATCKALQLFMTSVVVNPNVQLHIQSLRTTTASDLPCVYPDSQKIIVRWTTCPEGCTHLRRKVNGSHKTGDAKLGSHRWSRIDTDKFVDAQENPYNWLLSSSLADLTKGIIGLKKEEEDLERVVLGIFIFELNTKNDQIVAHTIEDMDVVERRELQGVDGKLRVC</sequence>
<name>A0A2P7YX22_9ASCO</name>